<proteinExistence type="predicted"/>
<comment type="caution">
    <text evidence="1">The sequence shown here is derived from an EMBL/GenBank/DDBJ whole genome shotgun (WGS) entry which is preliminary data.</text>
</comment>
<gene>
    <name evidence="1" type="ORF">ETSY2_48920</name>
</gene>
<accession>W4LB36</accession>
<evidence type="ECO:0000313" key="2">
    <source>
        <dbReference type="Proteomes" id="UP000019140"/>
    </source>
</evidence>
<reference evidence="1 2" key="1">
    <citation type="journal article" date="2014" name="Nature">
        <title>An environmental bacterial taxon with a large and distinct metabolic repertoire.</title>
        <authorList>
            <person name="Wilson M.C."/>
            <person name="Mori T."/>
            <person name="Ruckert C."/>
            <person name="Uria A.R."/>
            <person name="Helf M.J."/>
            <person name="Takada K."/>
            <person name="Gernert C."/>
            <person name="Steffens U.A."/>
            <person name="Heycke N."/>
            <person name="Schmitt S."/>
            <person name="Rinke C."/>
            <person name="Helfrich E.J."/>
            <person name="Brachmann A.O."/>
            <person name="Gurgui C."/>
            <person name="Wakimoto T."/>
            <person name="Kracht M."/>
            <person name="Crusemann M."/>
            <person name="Hentschel U."/>
            <person name="Abe I."/>
            <person name="Matsunaga S."/>
            <person name="Kalinowski J."/>
            <person name="Takeyama H."/>
            <person name="Piel J."/>
        </authorList>
    </citation>
    <scope>NUCLEOTIDE SEQUENCE [LARGE SCALE GENOMIC DNA]</scope>
    <source>
        <strain evidence="2">TSY2</strain>
    </source>
</reference>
<dbReference type="HOGENOM" id="CLU_1934191_0_0_7"/>
<evidence type="ECO:0000313" key="1">
    <source>
        <dbReference type="EMBL" id="ETW94930.1"/>
    </source>
</evidence>
<organism evidence="1 2">
    <name type="scientific">Candidatus Entotheonella gemina</name>
    <dbReference type="NCBI Taxonomy" id="1429439"/>
    <lineage>
        <taxon>Bacteria</taxon>
        <taxon>Pseudomonadati</taxon>
        <taxon>Nitrospinota/Tectimicrobiota group</taxon>
        <taxon>Candidatus Tectimicrobiota</taxon>
        <taxon>Candidatus Entotheonellia</taxon>
        <taxon>Candidatus Entotheonellales</taxon>
        <taxon>Candidatus Entotheonellaceae</taxon>
        <taxon>Candidatus Entotheonella</taxon>
    </lineage>
</organism>
<dbReference type="Proteomes" id="UP000019140">
    <property type="component" value="Unassembled WGS sequence"/>
</dbReference>
<dbReference type="AlphaFoldDB" id="W4LB36"/>
<name>W4LB36_9BACT</name>
<sequence>MPVYRMVKVIIQNSTDDILIASGSALLRGSWMPPAPTKDFMIEPHSTHILQAHSELVGVGVEGYVRFSTTQAYMRLTWNRPWVGKLEYGATIDSPESPAPFNISYEVEDDEPAWEHSLILTLPVVVVDSV</sequence>
<protein>
    <submittedName>
        <fullName evidence="1">Uncharacterized protein</fullName>
    </submittedName>
</protein>
<keyword evidence="2" id="KW-1185">Reference proteome</keyword>
<dbReference type="EMBL" id="AZHX01002383">
    <property type="protein sequence ID" value="ETW94930.1"/>
    <property type="molecule type" value="Genomic_DNA"/>
</dbReference>
<dbReference type="Gene3D" id="2.60.270.50">
    <property type="match status" value="1"/>
</dbReference>